<protein>
    <submittedName>
        <fullName evidence="1">Uncharacterized protein</fullName>
    </submittedName>
</protein>
<reference evidence="1 2" key="1">
    <citation type="journal article" date="2022" name="ISME Commun">
        <title>Vulcanimicrobium alpinus gen. nov. sp. nov., the first cultivated representative of the candidate phylum 'Eremiobacterota', is a metabolically versatile aerobic anoxygenic phototroph.</title>
        <authorList>
            <person name="Yabe S."/>
            <person name="Muto K."/>
            <person name="Abe K."/>
            <person name="Yokota A."/>
            <person name="Staudigel H."/>
            <person name="Tebo B.M."/>
        </authorList>
    </citation>
    <scope>NUCLEOTIDE SEQUENCE [LARGE SCALE GENOMIC DNA]</scope>
    <source>
        <strain evidence="1 2">WC8-2</strain>
    </source>
</reference>
<dbReference type="KEGG" id="vab:WPS_00760"/>
<accession>A0AAN2C789</accession>
<sequence>MAKTKTLLLLKDLVSIGWSELGALNQYANREELRSALSAAHSDAPATAAPVRDGYVLADDSPALHARAEALCSELMP</sequence>
<organism evidence="1 2">
    <name type="scientific">Vulcanimicrobium alpinum</name>
    <dbReference type="NCBI Taxonomy" id="3016050"/>
    <lineage>
        <taxon>Bacteria</taxon>
        <taxon>Bacillati</taxon>
        <taxon>Vulcanimicrobiota</taxon>
        <taxon>Vulcanimicrobiia</taxon>
        <taxon>Vulcanimicrobiales</taxon>
        <taxon>Vulcanimicrobiaceae</taxon>
        <taxon>Vulcanimicrobium</taxon>
    </lineage>
</organism>
<evidence type="ECO:0000313" key="1">
    <source>
        <dbReference type="EMBL" id="BDE04800.1"/>
    </source>
</evidence>
<dbReference type="EMBL" id="AP025523">
    <property type="protein sequence ID" value="BDE04800.1"/>
    <property type="molecule type" value="Genomic_DNA"/>
</dbReference>
<proteinExistence type="predicted"/>
<name>A0AAN2C789_UNVUL</name>
<dbReference type="Proteomes" id="UP001317532">
    <property type="component" value="Chromosome"/>
</dbReference>
<gene>
    <name evidence="1" type="ORF">WPS_00760</name>
</gene>
<dbReference type="AlphaFoldDB" id="A0AAN2C789"/>
<keyword evidence="2" id="KW-1185">Reference proteome</keyword>
<evidence type="ECO:0000313" key="2">
    <source>
        <dbReference type="Proteomes" id="UP001317532"/>
    </source>
</evidence>